<proteinExistence type="predicted"/>
<evidence type="ECO:0000313" key="3">
    <source>
        <dbReference type="Proteomes" id="UP000521943"/>
    </source>
</evidence>
<accession>A0A8H6M1V3</accession>
<keyword evidence="3" id="KW-1185">Reference proteome</keyword>
<comment type="caution">
    <text evidence="2">The sequence shown here is derived from an EMBL/GenBank/DDBJ whole genome shotgun (WGS) entry which is preliminary data.</text>
</comment>
<feature type="region of interest" description="Disordered" evidence="1">
    <location>
        <begin position="1"/>
        <end position="41"/>
    </location>
</feature>
<dbReference type="OrthoDB" id="10493592at2759"/>
<organism evidence="2 3">
    <name type="scientific">Ephemerocybe angulata</name>
    <dbReference type="NCBI Taxonomy" id="980116"/>
    <lineage>
        <taxon>Eukaryota</taxon>
        <taxon>Fungi</taxon>
        <taxon>Dikarya</taxon>
        <taxon>Basidiomycota</taxon>
        <taxon>Agaricomycotina</taxon>
        <taxon>Agaricomycetes</taxon>
        <taxon>Agaricomycetidae</taxon>
        <taxon>Agaricales</taxon>
        <taxon>Agaricineae</taxon>
        <taxon>Psathyrellaceae</taxon>
        <taxon>Ephemerocybe</taxon>
    </lineage>
</organism>
<dbReference type="EMBL" id="JACGCI010000070">
    <property type="protein sequence ID" value="KAF6748592.1"/>
    <property type="molecule type" value="Genomic_DNA"/>
</dbReference>
<dbReference type="AlphaFoldDB" id="A0A8H6M1V3"/>
<gene>
    <name evidence="2" type="ORF">DFP72DRAFT_1049541</name>
</gene>
<evidence type="ECO:0000313" key="2">
    <source>
        <dbReference type="EMBL" id="KAF6748592.1"/>
    </source>
</evidence>
<evidence type="ECO:0000256" key="1">
    <source>
        <dbReference type="SAM" id="MobiDB-lite"/>
    </source>
</evidence>
<name>A0A8H6M1V3_9AGAR</name>
<dbReference type="Proteomes" id="UP000521943">
    <property type="component" value="Unassembled WGS sequence"/>
</dbReference>
<reference evidence="2 3" key="1">
    <citation type="submission" date="2020-07" db="EMBL/GenBank/DDBJ databases">
        <title>Comparative genomics of pyrophilous fungi reveals a link between fire events and developmental genes.</title>
        <authorList>
            <consortium name="DOE Joint Genome Institute"/>
            <person name="Steindorff A.S."/>
            <person name="Carver A."/>
            <person name="Calhoun S."/>
            <person name="Stillman K."/>
            <person name="Liu H."/>
            <person name="Lipzen A."/>
            <person name="Pangilinan J."/>
            <person name="Labutti K."/>
            <person name="Bruns T.D."/>
            <person name="Grigoriev I.V."/>
        </authorList>
    </citation>
    <scope>NUCLEOTIDE SEQUENCE [LARGE SCALE GENOMIC DNA]</scope>
    <source>
        <strain evidence="2 3">CBS 144469</strain>
    </source>
</reference>
<protein>
    <submittedName>
        <fullName evidence="2">Uncharacterized protein</fullName>
    </submittedName>
</protein>
<sequence>MNVVRGLARGTSRIRQTPLFPGSQEGGSRRPIRPQGPTSSSAIQGWIYQGGNLYSSTVLQRGVFKISTHGGDPVTAPLDSFVTSLAHLTDLTFLDDSPFDETFFDDLLLPALTTVRQLTHSSMSSYWLRPPHPSFTINEETLTNPPIALPLLRAMGVQVPVDEGLGDGTRFYGRPESFACIELAQLVESRVRPAPPGATARLEQLVLRVEPTPRASKLLQRLPEVVAPFKLEGLHVEVSQMEETLGPFVVGQRVKEYRHWDDGFLDPLDNYEGFRRD</sequence>